<evidence type="ECO:0000259" key="4">
    <source>
        <dbReference type="PROSITE" id="PS50043"/>
    </source>
</evidence>
<gene>
    <name evidence="5" type="ORF">CWE09_13140</name>
</gene>
<evidence type="ECO:0000313" key="5">
    <source>
        <dbReference type="EMBL" id="RUO24082.1"/>
    </source>
</evidence>
<dbReference type="InterPro" id="IPR016032">
    <property type="entry name" value="Sig_transdc_resp-reg_C-effctor"/>
</dbReference>
<dbReference type="GO" id="GO:0003677">
    <property type="term" value="F:DNA binding"/>
    <property type="evidence" value="ECO:0007669"/>
    <property type="project" value="UniProtKB-KW"/>
</dbReference>
<keyword evidence="2" id="KW-0238">DNA-binding</keyword>
<protein>
    <recommendedName>
        <fullName evidence="4">HTH luxR-type domain-containing protein</fullName>
    </recommendedName>
</protein>
<dbReference type="OrthoDB" id="9774661at2"/>
<dbReference type="CDD" id="cd06170">
    <property type="entry name" value="LuxR_C_like"/>
    <property type="match status" value="1"/>
</dbReference>
<reference evidence="5 6" key="1">
    <citation type="journal article" date="2011" name="Front. Microbiol.">
        <title>Genomic signatures of strain selection and enhancement in Bacillus atrophaeus var. globigii, a historical biowarfare simulant.</title>
        <authorList>
            <person name="Gibbons H.S."/>
            <person name="Broomall S.M."/>
            <person name="McNew L.A."/>
            <person name="Daligault H."/>
            <person name="Chapman C."/>
            <person name="Bruce D."/>
            <person name="Karavis M."/>
            <person name="Krepps M."/>
            <person name="McGregor P.A."/>
            <person name="Hong C."/>
            <person name="Park K.H."/>
            <person name="Akmal A."/>
            <person name="Feldman A."/>
            <person name="Lin J.S."/>
            <person name="Chang W.E."/>
            <person name="Higgs B.W."/>
            <person name="Demirev P."/>
            <person name="Lindquist J."/>
            <person name="Liem A."/>
            <person name="Fochler E."/>
            <person name="Read T.D."/>
            <person name="Tapia R."/>
            <person name="Johnson S."/>
            <person name="Bishop-Lilly K.A."/>
            <person name="Detter C."/>
            <person name="Han C."/>
            <person name="Sozhamannan S."/>
            <person name="Rosenzweig C.N."/>
            <person name="Skowronski E.W."/>
        </authorList>
    </citation>
    <scope>NUCLEOTIDE SEQUENCE [LARGE SCALE GENOMIC DNA]</scope>
    <source>
        <strain evidence="5 6">MLST1</strain>
    </source>
</reference>
<name>A0A432W427_9GAMM</name>
<dbReference type="Gene3D" id="1.10.10.10">
    <property type="entry name" value="Winged helix-like DNA-binding domain superfamily/Winged helix DNA-binding domain"/>
    <property type="match status" value="1"/>
</dbReference>
<feature type="domain" description="HTH luxR-type" evidence="4">
    <location>
        <begin position="148"/>
        <end position="213"/>
    </location>
</feature>
<dbReference type="PANTHER" id="PTHR44688">
    <property type="entry name" value="DNA-BINDING TRANSCRIPTIONAL ACTIVATOR DEVR_DOSR"/>
    <property type="match status" value="1"/>
</dbReference>
<dbReference type="InterPro" id="IPR000792">
    <property type="entry name" value="Tscrpt_reg_LuxR_C"/>
</dbReference>
<dbReference type="RefSeq" id="WP_126804501.1">
    <property type="nucleotide sequence ID" value="NZ_PIPL01000003.1"/>
</dbReference>
<proteinExistence type="predicted"/>
<evidence type="ECO:0000256" key="3">
    <source>
        <dbReference type="ARBA" id="ARBA00023163"/>
    </source>
</evidence>
<dbReference type="EMBL" id="PIPL01000003">
    <property type="protein sequence ID" value="RUO24082.1"/>
    <property type="molecule type" value="Genomic_DNA"/>
</dbReference>
<keyword evidence="1" id="KW-0805">Transcription regulation</keyword>
<dbReference type="PRINTS" id="PR00038">
    <property type="entry name" value="HTHLUXR"/>
</dbReference>
<sequence>MTYIIVSLDKKWRTQWVSLLQLVAPLRKHLYCSSLAELAKLELEERTVIYIDCKSVGLPQYLPYNPSPALSSCSFVLVNTGVLPDNGLLHFLKIGFNGVIKGEEKPEVTLKALESLSRHESWFPRRIVEQAVRDYQASSTTQEQVVYELAAAYNLSKREQQVCMALIEGDKNCEIGNKLFISKHTVKCHVTSLYRKLDINSRHEILAAVNRRLKRPAGLSLAS</sequence>
<evidence type="ECO:0000313" key="6">
    <source>
        <dbReference type="Proteomes" id="UP000288293"/>
    </source>
</evidence>
<dbReference type="Pfam" id="PF00196">
    <property type="entry name" value="GerE"/>
    <property type="match status" value="1"/>
</dbReference>
<dbReference type="SUPFAM" id="SSF46894">
    <property type="entry name" value="C-terminal effector domain of the bipartite response regulators"/>
    <property type="match status" value="1"/>
</dbReference>
<organism evidence="5 6">
    <name type="scientific">Aliidiomarina minuta</name>
    <dbReference type="NCBI Taxonomy" id="880057"/>
    <lineage>
        <taxon>Bacteria</taxon>
        <taxon>Pseudomonadati</taxon>
        <taxon>Pseudomonadota</taxon>
        <taxon>Gammaproteobacteria</taxon>
        <taxon>Alteromonadales</taxon>
        <taxon>Idiomarinaceae</taxon>
        <taxon>Aliidiomarina</taxon>
    </lineage>
</organism>
<dbReference type="InterPro" id="IPR036388">
    <property type="entry name" value="WH-like_DNA-bd_sf"/>
</dbReference>
<dbReference type="Gene3D" id="3.40.50.2300">
    <property type="match status" value="1"/>
</dbReference>
<evidence type="ECO:0000256" key="2">
    <source>
        <dbReference type="ARBA" id="ARBA00023125"/>
    </source>
</evidence>
<accession>A0A432W427</accession>
<dbReference type="PROSITE" id="PS00622">
    <property type="entry name" value="HTH_LUXR_1"/>
    <property type="match status" value="1"/>
</dbReference>
<dbReference type="AlphaFoldDB" id="A0A432W427"/>
<dbReference type="PANTHER" id="PTHR44688:SF16">
    <property type="entry name" value="DNA-BINDING TRANSCRIPTIONAL ACTIVATOR DEVR_DOSR"/>
    <property type="match status" value="1"/>
</dbReference>
<dbReference type="Proteomes" id="UP000288293">
    <property type="component" value="Unassembled WGS sequence"/>
</dbReference>
<dbReference type="SMART" id="SM00421">
    <property type="entry name" value="HTH_LUXR"/>
    <property type="match status" value="1"/>
</dbReference>
<keyword evidence="3" id="KW-0804">Transcription</keyword>
<dbReference type="GO" id="GO:0006355">
    <property type="term" value="P:regulation of DNA-templated transcription"/>
    <property type="evidence" value="ECO:0007669"/>
    <property type="project" value="InterPro"/>
</dbReference>
<evidence type="ECO:0000256" key="1">
    <source>
        <dbReference type="ARBA" id="ARBA00023015"/>
    </source>
</evidence>
<keyword evidence="6" id="KW-1185">Reference proteome</keyword>
<dbReference type="PROSITE" id="PS50043">
    <property type="entry name" value="HTH_LUXR_2"/>
    <property type="match status" value="1"/>
</dbReference>
<comment type="caution">
    <text evidence="5">The sequence shown here is derived from an EMBL/GenBank/DDBJ whole genome shotgun (WGS) entry which is preliminary data.</text>
</comment>